<protein>
    <submittedName>
        <fullName evidence="1">Uncharacterized protein</fullName>
    </submittedName>
</protein>
<evidence type="ECO:0000313" key="2">
    <source>
        <dbReference type="Proteomes" id="UP001054252"/>
    </source>
</evidence>
<proteinExistence type="predicted"/>
<comment type="caution">
    <text evidence="1">The sequence shown here is derived from an EMBL/GenBank/DDBJ whole genome shotgun (WGS) entry which is preliminary data.</text>
</comment>
<dbReference type="Proteomes" id="UP001054252">
    <property type="component" value="Unassembled WGS sequence"/>
</dbReference>
<dbReference type="AlphaFoldDB" id="A0AAV5KD36"/>
<reference evidence="1 2" key="1">
    <citation type="journal article" date="2021" name="Commun. Biol.">
        <title>The genome of Shorea leprosula (Dipterocarpaceae) highlights the ecological relevance of drought in aseasonal tropical rainforests.</title>
        <authorList>
            <person name="Ng K.K.S."/>
            <person name="Kobayashi M.J."/>
            <person name="Fawcett J.A."/>
            <person name="Hatakeyama M."/>
            <person name="Paape T."/>
            <person name="Ng C.H."/>
            <person name="Ang C.C."/>
            <person name="Tnah L.H."/>
            <person name="Lee C.T."/>
            <person name="Nishiyama T."/>
            <person name="Sese J."/>
            <person name="O'Brien M.J."/>
            <person name="Copetti D."/>
            <person name="Mohd Noor M.I."/>
            <person name="Ong R.C."/>
            <person name="Putra M."/>
            <person name="Sireger I.Z."/>
            <person name="Indrioko S."/>
            <person name="Kosugi Y."/>
            <person name="Izuno A."/>
            <person name="Isagi Y."/>
            <person name="Lee S.L."/>
            <person name="Shimizu K.K."/>
        </authorList>
    </citation>
    <scope>NUCLEOTIDE SEQUENCE [LARGE SCALE GENOMIC DNA]</scope>
    <source>
        <strain evidence="1">214</strain>
    </source>
</reference>
<evidence type="ECO:0000313" key="1">
    <source>
        <dbReference type="EMBL" id="GKV22426.1"/>
    </source>
</evidence>
<organism evidence="1 2">
    <name type="scientific">Rubroshorea leprosula</name>
    <dbReference type="NCBI Taxonomy" id="152421"/>
    <lineage>
        <taxon>Eukaryota</taxon>
        <taxon>Viridiplantae</taxon>
        <taxon>Streptophyta</taxon>
        <taxon>Embryophyta</taxon>
        <taxon>Tracheophyta</taxon>
        <taxon>Spermatophyta</taxon>
        <taxon>Magnoliopsida</taxon>
        <taxon>eudicotyledons</taxon>
        <taxon>Gunneridae</taxon>
        <taxon>Pentapetalae</taxon>
        <taxon>rosids</taxon>
        <taxon>malvids</taxon>
        <taxon>Malvales</taxon>
        <taxon>Dipterocarpaceae</taxon>
        <taxon>Rubroshorea</taxon>
    </lineage>
</organism>
<dbReference type="EMBL" id="BPVZ01000060">
    <property type="protein sequence ID" value="GKV22426.1"/>
    <property type="molecule type" value="Genomic_DNA"/>
</dbReference>
<sequence length="59" mass="6837">MMEGRLRGYLPLTRSGDWFMWQQTRKLYTVPPQVLNCQEELNKQTGKRAPPDQCLGPGD</sequence>
<name>A0AAV5KD36_9ROSI</name>
<gene>
    <name evidence="1" type="ORF">SLEP1_g32301</name>
</gene>
<keyword evidence="2" id="KW-1185">Reference proteome</keyword>
<accession>A0AAV5KD36</accession>